<keyword evidence="2" id="KW-0325">Glycoprotein</keyword>
<dbReference type="Pfam" id="PF17064">
    <property type="entry name" value="QVR"/>
    <property type="match status" value="1"/>
</dbReference>
<protein>
    <recommendedName>
        <fullName evidence="6">Protein sleepless</fullName>
    </recommendedName>
</protein>
<dbReference type="OMA" id="IHAGCES"/>
<evidence type="ECO:0000256" key="1">
    <source>
        <dbReference type="ARBA" id="ARBA00022729"/>
    </source>
</evidence>
<evidence type="ECO:0000256" key="2">
    <source>
        <dbReference type="ARBA" id="ARBA00023180"/>
    </source>
</evidence>
<evidence type="ECO:0000313" key="4">
    <source>
        <dbReference type="EMBL" id="KAJ6217110.1"/>
    </source>
</evidence>
<feature type="signal peptide" evidence="3">
    <location>
        <begin position="1"/>
        <end position="27"/>
    </location>
</feature>
<dbReference type="PANTHER" id="PTHR33562">
    <property type="entry name" value="ATILLA, ISOFORM B-RELATED-RELATED"/>
    <property type="match status" value="1"/>
</dbReference>
<proteinExistence type="predicted"/>
<comment type="caution">
    <text evidence="4">The sequence shown here is derived from an EMBL/GenBank/DDBJ whole genome shotgun (WGS) entry which is preliminary data.</text>
</comment>
<dbReference type="EMBL" id="JAPWDV010000003">
    <property type="protein sequence ID" value="KAJ6217110.1"/>
    <property type="molecule type" value="Genomic_DNA"/>
</dbReference>
<feature type="chain" id="PRO_5040397904" description="Protein sleepless" evidence="3">
    <location>
        <begin position="28"/>
        <end position="177"/>
    </location>
</feature>
<reference evidence="4" key="1">
    <citation type="submission" date="2022-12" db="EMBL/GenBank/DDBJ databases">
        <title>Genome assemblies of Blomia tropicalis.</title>
        <authorList>
            <person name="Cui Y."/>
        </authorList>
    </citation>
    <scope>NUCLEOTIDE SEQUENCE</scope>
    <source>
        <tissue evidence="4">Adult mites</tissue>
    </source>
</reference>
<evidence type="ECO:0000256" key="3">
    <source>
        <dbReference type="SAM" id="SignalP"/>
    </source>
</evidence>
<gene>
    <name evidence="4" type="ORF">RDWZM_008267</name>
</gene>
<dbReference type="AlphaFoldDB" id="A0A9Q0M0P1"/>
<dbReference type="GO" id="GO:0032222">
    <property type="term" value="P:regulation of synaptic transmission, cholinergic"/>
    <property type="evidence" value="ECO:0007669"/>
    <property type="project" value="InterPro"/>
</dbReference>
<keyword evidence="5" id="KW-1185">Reference proteome</keyword>
<sequence>MIHNTMEFASIALLVFSTVCMFQSGATTNAMGIDIETSAAHHFLPAEPLVANSTLNCYQCNSFIHAGCESNKTLKSQYLMPCPELAGQRAVGCWALHQEVDYDQSQELVRHDRVVRQCAYKHQESHCIFRTGFGAAVTHCYCNNTACNPANMVTSNPIFTLLSTLAVVVFLKLAILS</sequence>
<dbReference type="InterPro" id="IPR050975">
    <property type="entry name" value="Sleep_regulator"/>
</dbReference>
<keyword evidence="1 3" id="KW-0732">Signal</keyword>
<organism evidence="4 5">
    <name type="scientific">Blomia tropicalis</name>
    <name type="common">Mite</name>
    <dbReference type="NCBI Taxonomy" id="40697"/>
    <lineage>
        <taxon>Eukaryota</taxon>
        <taxon>Metazoa</taxon>
        <taxon>Ecdysozoa</taxon>
        <taxon>Arthropoda</taxon>
        <taxon>Chelicerata</taxon>
        <taxon>Arachnida</taxon>
        <taxon>Acari</taxon>
        <taxon>Acariformes</taxon>
        <taxon>Sarcoptiformes</taxon>
        <taxon>Astigmata</taxon>
        <taxon>Glycyphagoidea</taxon>
        <taxon>Echimyopodidae</taxon>
        <taxon>Blomia</taxon>
    </lineage>
</organism>
<name>A0A9Q0M0P1_BLOTA</name>
<dbReference type="InterPro" id="IPR031424">
    <property type="entry name" value="QVR-like"/>
</dbReference>
<dbReference type="GO" id="GO:0030431">
    <property type="term" value="P:sleep"/>
    <property type="evidence" value="ECO:0007669"/>
    <property type="project" value="InterPro"/>
</dbReference>
<evidence type="ECO:0000313" key="5">
    <source>
        <dbReference type="Proteomes" id="UP001142055"/>
    </source>
</evidence>
<accession>A0A9Q0M0P1</accession>
<dbReference type="PANTHER" id="PTHR33562:SF2">
    <property type="entry name" value="PROTEIN QUIVER"/>
    <property type="match status" value="1"/>
</dbReference>
<evidence type="ECO:0008006" key="6">
    <source>
        <dbReference type="Google" id="ProtNLM"/>
    </source>
</evidence>
<dbReference type="Proteomes" id="UP001142055">
    <property type="component" value="Chromosome 3"/>
</dbReference>